<dbReference type="InterPro" id="IPR008271">
    <property type="entry name" value="Ser/Thr_kinase_AS"/>
</dbReference>
<dbReference type="SUPFAM" id="SSF56112">
    <property type="entry name" value="Protein kinase-like (PK-like)"/>
    <property type="match status" value="1"/>
</dbReference>
<dbReference type="FunFam" id="1.10.510.10:FF:000060">
    <property type="entry name" value="G-type lectin S-receptor-like serine/threonine-protein kinase"/>
    <property type="match status" value="1"/>
</dbReference>
<dbReference type="Pfam" id="PF07714">
    <property type="entry name" value="PK_Tyr_Ser-Thr"/>
    <property type="match status" value="1"/>
</dbReference>
<dbReference type="PANTHER" id="PTHR27006">
    <property type="entry name" value="PROMASTIGOTE SURFACE ANTIGEN PROTEIN PSA"/>
    <property type="match status" value="1"/>
</dbReference>
<evidence type="ECO:0000256" key="2">
    <source>
        <dbReference type="ARBA" id="ARBA00022741"/>
    </source>
</evidence>
<dbReference type="Gramene" id="TRITD5Av1G256100.1">
    <property type="protein sequence ID" value="TRITD5Av1G256100.1"/>
    <property type="gene ID" value="TRITD5Av1G256100"/>
</dbReference>
<dbReference type="SMART" id="SM00220">
    <property type="entry name" value="S_TKc"/>
    <property type="match status" value="1"/>
</dbReference>
<dbReference type="PANTHER" id="PTHR27006:SF576">
    <property type="entry name" value="PROTEIN KINASE DOMAIN-CONTAINING PROTEIN"/>
    <property type="match status" value="1"/>
</dbReference>
<reference evidence="6 7" key="1">
    <citation type="submission" date="2017-09" db="EMBL/GenBank/DDBJ databases">
        <authorList>
            <consortium name="International Durum Wheat Genome Sequencing Consortium (IDWGSC)"/>
            <person name="Milanesi L."/>
        </authorList>
    </citation>
    <scope>NUCLEOTIDE SEQUENCE [LARGE SCALE GENOMIC DNA]</scope>
    <source>
        <strain evidence="7">cv. Svevo</strain>
    </source>
</reference>
<protein>
    <recommendedName>
        <fullName evidence="5">Protein kinase domain-containing protein</fullName>
    </recommendedName>
</protein>
<dbReference type="InterPro" id="IPR000719">
    <property type="entry name" value="Prot_kinase_dom"/>
</dbReference>
<keyword evidence="7" id="KW-1185">Reference proteome</keyword>
<feature type="domain" description="Protein kinase" evidence="5">
    <location>
        <begin position="1"/>
        <end position="265"/>
    </location>
</feature>
<evidence type="ECO:0000256" key="1">
    <source>
        <dbReference type="ARBA" id="ARBA00022729"/>
    </source>
</evidence>
<keyword evidence="2" id="KW-0547">Nucleotide-binding</keyword>
<dbReference type="InterPro" id="IPR011009">
    <property type="entry name" value="Kinase-like_dom_sf"/>
</dbReference>
<dbReference type="InterPro" id="IPR001245">
    <property type="entry name" value="Ser-Thr/Tyr_kinase_cat_dom"/>
</dbReference>
<dbReference type="GO" id="GO:0005524">
    <property type="term" value="F:ATP binding"/>
    <property type="evidence" value="ECO:0007669"/>
    <property type="project" value="InterPro"/>
</dbReference>
<dbReference type="PROSITE" id="PS00108">
    <property type="entry name" value="PROTEIN_KINASE_ST"/>
    <property type="match status" value="1"/>
</dbReference>
<keyword evidence="1" id="KW-0732">Signal</keyword>
<organism evidence="6 7">
    <name type="scientific">Triticum turgidum subsp. durum</name>
    <name type="common">Durum wheat</name>
    <name type="synonym">Triticum durum</name>
    <dbReference type="NCBI Taxonomy" id="4567"/>
    <lineage>
        <taxon>Eukaryota</taxon>
        <taxon>Viridiplantae</taxon>
        <taxon>Streptophyta</taxon>
        <taxon>Embryophyta</taxon>
        <taxon>Tracheophyta</taxon>
        <taxon>Spermatophyta</taxon>
        <taxon>Magnoliopsida</taxon>
        <taxon>Liliopsida</taxon>
        <taxon>Poales</taxon>
        <taxon>Poaceae</taxon>
        <taxon>BOP clade</taxon>
        <taxon>Pooideae</taxon>
        <taxon>Triticodae</taxon>
        <taxon>Triticeae</taxon>
        <taxon>Triticinae</taxon>
        <taxon>Triticum</taxon>
    </lineage>
</organism>
<gene>
    <name evidence="6" type="ORF">TRITD_5Av1G256100</name>
</gene>
<dbReference type="OMA" id="AAMSSEY"/>
<name>A0A9R0WX26_TRITD</name>
<dbReference type="AlphaFoldDB" id="A0A9R0WX26"/>
<dbReference type="EMBL" id="LT934119">
    <property type="protein sequence ID" value="VAI25965.1"/>
    <property type="molecule type" value="Genomic_DNA"/>
</dbReference>
<dbReference type="Gene3D" id="3.30.200.20">
    <property type="entry name" value="Phosphorylase Kinase, domain 1"/>
    <property type="match status" value="1"/>
</dbReference>
<evidence type="ECO:0000313" key="7">
    <source>
        <dbReference type="Proteomes" id="UP000324705"/>
    </source>
</evidence>
<dbReference type="PROSITE" id="PS50011">
    <property type="entry name" value="PROTEIN_KINASE_DOM"/>
    <property type="match status" value="1"/>
</dbReference>
<keyword evidence="3" id="KW-1015">Disulfide bond</keyword>
<accession>A0A9R0WX26</accession>
<dbReference type="GO" id="GO:0004672">
    <property type="term" value="F:protein kinase activity"/>
    <property type="evidence" value="ECO:0007669"/>
    <property type="project" value="InterPro"/>
</dbReference>
<proteinExistence type="predicted"/>
<dbReference type="Proteomes" id="UP000324705">
    <property type="component" value="Chromosome 5A"/>
</dbReference>
<evidence type="ECO:0000259" key="5">
    <source>
        <dbReference type="PROSITE" id="PS50011"/>
    </source>
</evidence>
<dbReference type="Gene3D" id="1.10.510.10">
    <property type="entry name" value="Transferase(Phosphotransferase) domain 1"/>
    <property type="match status" value="1"/>
</dbReference>
<evidence type="ECO:0000256" key="3">
    <source>
        <dbReference type="ARBA" id="ARBA00023157"/>
    </source>
</evidence>
<sequence length="299" mass="33868">MFQGRLEDRKEIAVKRLRVGSVQGAVEFKNEIALISRLQHKNLVELLGYSIHEDEKLLIYEYLPNRSLDYFIFNGTRKLLLNWSTRFKIIRGVARGLVYLHQDSRLMMIHRDLKASNILLDVEMSPKISDFGIARLFGVHEQEGHTDRVVGTLGYMSPEYAMEGIISVKSDVYSFGILLLEIVSGMKIGTTTPSAHARTHNLIDYAWSLRKYGKMMDLVDSSIVEGCSLVEPLRCIHIGLLSVQDDPNARPPMSWVIASLENEDIELPQPEEPMCFARCNYGAGESQVHDISLKNLKGC</sequence>
<evidence type="ECO:0000313" key="6">
    <source>
        <dbReference type="EMBL" id="VAI25965.1"/>
    </source>
</evidence>
<evidence type="ECO:0000256" key="4">
    <source>
        <dbReference type="ARBA" id="ARBA00023180"/>
    </source>
</evidence>
<keyword evidence="4" id="KW-0325">Glycoprotein</keyword>